<dbReference type="Pfam" id="PF04075">
    <property type="entry name" value="F420H2_quin_red"/>
    <property type="match status" value="1"/>
</dbReference>
<sequence>MRWRPMRVLARVNRRITNPAFLGAAARLPGYANVVHVGRRTGKRYRTPVGTTWRGAQLRIALNYGRGSDWVRNTLAAGRFELEHRGRVLAMTEPEIVVEAGRPFLSARVDARTS</sequence>
<dbReference type="Gene3D" id="2.30.110.10">
    <property type="entry name" value="Electron Transport, Fmn-binding Protein, Chain A"/>
    <property type="match status" value="1"/>
</dbReference>
<dbReference type="Proteomes" id="UP000255467">
    <property type="component" value="Unassembled WGS sequence"/>
</dbReference>
<dbReference type="OrthoDB" id="3778270at2"/>
<proteinExistence type="predicted"/>
<protein>
    <submittedName>
        <fullName evidence="1">Deazaflavin-dependent oxidoreductase, nitroreductase family</fullName>
    </submittedName>
</protein>
<evidence type="ECO:0000313" key="2">
    <source>
        <dbReference type="Proteomes" id="UP000255467"/>
    </source>
</evidence>
<organism evidence="1 2">
    <name type="scientific">Nocardia otitidiscaviarum</name>
    <dbReference type="NCBI Taxonomy" id="1823"/>
    <lineage>
        <taxon>Bacteria</taxon>
        <taxon>Bacillati</taxon>
        <taxon>Actinomycetota</taxon>
        <taxon>Actinomycetes</taxon>
        <taxon>Mycobacteriales</taxon>
        <taxon>Nocardiaceae</taxon>
        <taxon>Nocardia</taxon>
    </lineage>
</organism>
<dbReference type="InterPro" id="IPR012349">
    <property type="entry name" value="Split_barrel_FMN-bd"/>
</dbReference>
<keyword evidence="2" id="KW-1185">Reference proteome</keyword>
<dbReference type="AlphaFoldDB" id="A0A379JKR0"/>
<dbReference type="GO" id="GO:0016491">
    <property type="term" value="F:oxidoreductase activity"/>
    <property type="evidence" value="ECO:0007669"/>
    <property type="project" value="InterPro"/>
</dbReference>
<accession>A0A379JKR0</accession>
<reference evidence="1 2" key="1">
    <citation type="submission" date="2018-06" db="EMBL/GenBank/DDBJ databases">
        <authorList>
            <consortium name="Pathogen Informatics"/>
            <person name="Doyle S."/>
        </authorList>
    </citation>
    <scope>NUCLEOTIDE SEQUENCE [LARGE SCALE GENOMIC DNA]</scope>
    <source>
        <strain evidence="1 2">NCTC1934</strain>
    </source>
</reference>
<dbReference type="InterPro" id="IPR004378">
    <property type="entry name" value="F420H2_quin_Rdtase"/>
</dbReference>
<name>A0A379JKR0_9NOCA</name>
<dbReference type="STRING" id="1406858.GCA_000710895_06791"/>
<gene>
    <name evidence="1" type="ORF">NCTC1934_06581</name>
</gene>
<evidence type="ECO:0000313" key="1">
    <source>
        <dbReference type="EMBL" id="SUD49229.1"/>
    </source>
</evidence>
<dbReference type="EMBL" id="UGRY01000007">
    <property type="protein sequence ID" value="SUD49229.1"/>
    <property type="molecule type" value="Genomic_DNA"/>
</dbReference>